<evidence type="ECO:0000259" key="5">
    <source>
        <dbReference type="PROSITE" id="PS50943"/>
    </source>
</evidence>
<dbReference type="AlphaFoldDB" id="A0A3R6ATN8"/>
<keyword evidence="2" id="KW-0238">DNA-binding</keyword>
<dbReference type="InterPro" id="IPR046335">
    <property type="entry name" value="LacI/GalR-like_sensor"/>
</dbReference>
<proteinExistence type="predicted"/>
<evidence type="ECO:0000313" key="7">
    <source>
        <dbReference type="Proteomes" id="UP000283295"/>
    </source>
</evidence>
<evidence type="ECO:0000259" key="4">
    <source>
        <dbReference type="PROSITE" id="PS50932"/>
    </source>
</evidence>
<dbReference type="SMART" id="SM00354">
    <property type="entry name" value="HTH_LACI"/>
    <property type="match status" value="1"/>
</dbReference>
<evidence type="ECO:0000313" key="6">
    <source>
        <dbReference type="EMBL" id="RGS44413.1"/>
    </source>
</evidence>
<dbReference type="OrthoDB" id="4810at2"/>
<name>A0A3R6ATN8_9FIRM</name>
<dbReference type="PROSITE" id="PS50943">
    <property type="entry name" value="HTH_CROC1"/>
    <property type="match status" value="1"/>
</dbReference>
<dbReference type="GO" id="GO:0003700">
    <property type="term" value="F:DNA-binding transcription factor activity"/>
    <property type="evidence" value="ECO:0007669"/>
    <property type="project" value="TreeGrafter"/>
</dbReference>
<dbReference type="SUPFAM" id="SSF47413">
    <property type="entry name" value="lambda repressor-like DNA-binding domains"/>
    <property type="match status" value="1"/>
</dbReference>
<dbReference type="Gene3D" id="3.40.50.2300">
    <property type="match status" value="2"/>
</dbReference>
<feature type="domain" description="HTH cro/C1-type" evidence="5">
    <location>
        <begin position="13"/>
        <end position="58"/>
    </location>
</feature>
<dbReference type="EMBL" id="QRVK01000001">
    <property type="protein sequence ID" value="RGS44413.1"/>
    <property type="molecule type" value="Genomic_DNA"/>
</dbReference>
<accession>A0A3R6ATN8</accession>
<protein>
    <submittedName>
        <fullName evidence="6">LacI family transcriptional regulator</fullName>
    </submittedName>
</protein>
<dbReference type="CDD" id="cd01392">
    <property type="entry name" value="HTH_LacI"/>
    <property type="match status" value="1"/>
</dbReference>
<dbReference type="InterPro" id="IPR001387">
    <property type="entry name" value="Cro/C1-type_HTH"/>
</dbReference>
<reference evidence="6 7" key="1">
    <citation type="submission" date="2018-08" db="EMBL/GenBank/DDBJ databases">
        <title>A genome reference for cultivated species of the human gut microbiota.</title>
        <authorList>
            <person name="Zou Y."/>
            <person name="Xue W."/>
            <person name="Luo G."/>
        </authorList>
    </citation>
    <scope>NUCLEOTIDE SEQUENCE [LARGE SCALE GENOMIC DNA]</scope>
    <source>
        <strain evidence="6 7">AF22-21</strain>
    </source>
</reference>
<organism evidence="6 7">
    <name type="scientific">Coprococcus eutactus</name>
    <dbReference type="NCBI Taxonomy" id="33043"/>
    <lineage>
        <taxon>Bacteria</taxon>
        <taxon>Bacillati</taxon>
        <taxon>Bacillota</taxon>
        <taxon>Clostridia</taxon>
        <taxon>Lachnospirales</taxon>
        <taxon>Lachnospiraceae</taxon>
        <taxon>Coprococcus</taxon>
    </lineage>
</organism>
<dbReference type="InterPro" id="IPR028082">
    <property type="entry name" value="Peripla_BP_I"/>
</dbReference>
<evidence type="ECO:0000256" key="2">
    <source>
        <dbReference type="ARBA" id="ARBA00023125"/>
    </source>
</evidence>
<dbReference type="PANTHER" id="PTHR30146">
    <property type="entry name" value="LACI-RELATED TRANSCRIPTIONAL REPRESSOR"/>
    <property type="match status" value="1"/>
</dbReference>
<dbReference type="Pfam" id="PF00356">
    <property type="entry name" value="LacI"/>
    <property type="match status" value="1"/>
</dbReference>
<keyword evidence="1" id="KW-0805">Transcription regulation</keyword>
<evidence type="ECO:0000256" key="3">
    <source>
        <dbReference type="ARBA" id="ARBA00023163"/>
    </source>
</evidence>
<dbReference type="Gene3D" id="1.10.260.40">
    <property type="entry name" value="lambda repressor-like DNA-binding domains"/>
    <property type="match status" value="1"/>
</dbReference>
<dbReference type="Pfam" id="PF13377">
    <property type="entry name" value="Peripla_BP_3"/>
    <property type="match status" value="1"/>
</dbReference>
<dbReference type="GO" id="GO:0000976">
    <property type="term" value="F:transcription cis-regulatory region binding"/>
    <property type="evidence" value="ECO:0007669"/>
    <property type="project" value="TreeGrafter"/>
</dbReference>
<dbReference type="PROSITE" id="PS50932">
    <property type="entry name" value="HTH_LACI_2"/>
    <property type="match status" value="1"/>
</dbReference>
<keyword evidence="3" id="KW-0804">Transcription</keyword>
<dbReference type="Proteomes" id="UP000283295">
    <property type="component" value="Unassembled WGS sequence"/>
</dbReference>
<dbReference type="InterPro" id="IPR010982">
    <property type="entry name" value="Lambda_DNA-bd_dom_sf"/>
</dbReference>
<dbReference type="PANTHER" id="PTHR30146:SF109">
    <property type="entry name" value="HTH-TYPE TRANSCRIPTIONAL REGULATOR GALS"/>
    <property type="match status" value="1"/>
</dbReference>
<comment type="caution">
    <text evidence="6">The sequence shown here is derived from an EMBL/GenBank/DDBJ whole genome shotgun (WGS) entry which is preliminary data.</text>
</comment>
<evidence type="ECO:0000256" key="1">
    <source>
        <dbReference type="ARBA" id="ARBA00023015"/>
    </source>
</evidence>
<dbReference type="SUPFAM" id="SSF53822">
    <property type="entry name" value="Periplasmic binding protein-like I"/>
    <property type="match status" value="1"/>
</dbReference>
<feature type="domain" description="HTH lacI-type" evidence="4">
    <location>
        <begin position="14"/>
        <end position="68"/>
    </location>
</feature>
<dbReference type="InterPro" id="IPR000843">
    <property type="entry name" value="HTH_LacI"/>
</dbReference>
<gene>
    <name evidence="6" type="ORF">DWX94_00430</name>
</gene>
<sequence>MEKTTGDSTGQGKMTIADVAEALNISKTTVSRAISGKGRIGAETRRKVMEYIEKHNYKPSVIAKGLAQSKSYNIGWVMPSDYSVVDLPFFQKCLMGLLEMATPVDYDVLVCTVSPDDMSQLERIVENHKVDGIVLGRTLVNDAPAEYLKEKNVPFVVVGSMDDDNVIQIDHDHRSACRELTSILLAKGMTKLALMGGNKNHVVTLNRYRGYLDAMEDMEIPVDNGLVFFDIDNSVLCEHAVEEVMKQNVECILCMDDGICQNVLNILDKKNIVVPDDVRVASFYNSSLLNNYQPAITSLQFDPRELGMVACKLLVDHIEGNEVKKKTHLGYELRLKESTK</sequence>